<organism evidence="4 5">
    <name type="scientific">Cohnella silvisoli</name>
    <dbReference type="NCBI Taxonomy" id="2873699"/>
    <lineage>
        <taxon>Bacteria</taxon>
        <taxon>Bacillati</taxon>
        <taxon>Bacillota</taxon>
        <taxon>Bacilli</taxon>
        <taxon>Bacillales</taxon>
        <taxon>Paenibacillaceae</taxon>
        <taxon>Cohnella</taxon>
    </lineage>
</organism>
<dbReference type="PROSITE" id="PS50977">
    <property type="entry name" value="HTH_TETR_2"/>
    <property type="match status" value="1"/>
</dbReference>
<dbReference type="InterPro" id="IPR001647">
    <property type="entry name" value="HTH_TetR"/>
</dbReference>
<comment type="caution">
    <text evidence="4">The sequence shown here is derived from an EMBL/GenBank/DDBJ whole genome shotgun (WGS) entry which is preliminary data.</text>
</comment>
<protein>
    <submittedName>
        <fullName evidence="4">TetR/AcrR family transcriptional regulator</fullName>
    </submittedName>
</protein>
<evidence type="ECO:0000313" key="5">
    <source>
        <dbReference type="Proteomes" id="UP001493487"/>
    </source>
</evidence>
<feature type="domain" description="HTH tetR-type" evidence="3">
    <location>
        <begin position="9"/>
        <end position="69"/>
    </location>
</feature>
<keyword evidence="5" id="KW-1185">Reference proteome</keyword>
<dbReference type="PANTHER" id="PTHR43479">
    <property type="entry name" value="ACREF/ENVCD OPERON REPRESSOR-RELATED"/>
    <property type="match status" value="1"/>
</dbReference>
<dbReference type="PRINTS" id="PR00455">
    <property type="entry name" value="HTHTETR"/>
</dbReference>
<dbReference type="Pfam" id="PF00440">
    <property type="entry name" value="TetR_N"/>
    <property type="match status" value="1"/>
</dbReference>
<dbReference type="InterPro" id="IPR009057">
    <property type="entry name" value="Homeodomain-like_sf"/>
</dbReference>
<dbReference type="PROSITE" id="PS01081">
    <property type="entry name" value="HTH_TETR_1"/>
    <property type="match status" value="1"/>
</dbReference>
<sequence length="195" mass="23143">MNGFERRKQKKTEQIYSVSFQLFSQHGFQKVSVNEIAHKAKVSPATIYNYFGTKEQLYSDMLMNWMDKQLEQYGNILDSGLSFPEKTKEIMLSEAKNLKILSDEFQKDPSSEVSGLMQMMERYNEQKVLPFFMKFVATGKQEGYIHKDQTEELTMMYFTMFKNEMGRYLESSNQEHATRSIDQWVELFFYGLRRN</sequence>
<evidence type="ECO:0000256" key="2">
    <source>
        <dbReference type="PROSITE-ProRule" id="PRU00335"/>
    </source>
</evidence>
<dbReference type="InterPro" id="IPR023772">
    <property type="entry name" value="DNA-bd_HTH_TetR-type_CS"/>
</dbReference>
<dbReference type="Gene3D" id="1.10.357.10">
    <property type="entry name" value="Tetracycline Repressor, domain 2"/>
    <property type="match status" value="1"/>
</dbReference>
<evidence type="ECO:0000256" key="1">
    <source>
        <dbReference type="ARBA" id="ARBA00023125"/>
    </source>
</evidence>
<dbReference type="Gene3D" id="1.10.10.60">
    <property type="entry name" value="Homeodomain-like"/>
    <property type="match status" value="1"/>
</dbReference>
<keyword evidence="1 2" id="KW-0238">DNA-binding</keyword>
<dbReference type="InterPro" id="IPR050624">
    <property type="entry name" value="HTH-type_Tx_Regulator"/>
</dbReference>
<feature type="DNA-binding region" description="H-T-H motif" evidence="2">
    <location>
        <begin position="32"/>
        <end position="51"/>
    </location>
</feature>
<evidence type="ECO:0000313" key="4">
    <source>
        <dbReference type="EMBL" id="MEQ4485399.1"/>
    </source>
</evidence>
<reference evidence="4 5" key="1">
    <citation type="journal article" date="2023" name="Genome Announc.">
        <title>Pan-Genome Analyses of the Genus Cohnella and Proposal of the Novel Species Cohnella silvisoli sp. nov., Isolated from Forest Soil.</title>
        <authorList>
            <person name="Wang C."/>
            <person name="Mao L."/>
            <person name="Bao G."/>
            <person name="Zhu H."/>
        </authorList>
    </citation>
    <scope>NUCLEOTIDE SEQUENCE [LARGE SCALE GENOMIC DNA]</scope>
    <source>
        <strain evidence="4 5">NL03-T5-1</strain>
    </source>
</reference>
<dbReference type="SUPFAM" id="SSF46689">
    <property type="entry name" value="Homeodomain-like"/>
    <property type="match status" value="1"/>
</dbReference>
<evidence type="ECO:0000259" key="3">
    <source>
        <dbReference type="PROSITE" id="PS50977"/>
    </source>
</evidence>
<dbReference type="EMBL" id="JASKHM010000015">
    <property type="protein sequence ID" value="MEQ4485399.1"/>
    <property type="molecule type" value="Genomic_DNA"/>
</dbReference>
<gene>
    <name evidence="4" type="ORF">QJS35_23725</name>
</gene>
<dbReference type="Proteomes" id="UP001493487">
    <property type="component" value="Unassembled WGS sequence"/>
</dbReference>
<dbReference type="PANTHER" id="PTHR43479:SF21">
    <property type="entry name" value="TRANSCRIPTIONAL REGULATOR, TETR FAMILY"/>
    <property type="match status" value="1"/>
</dbReference>
<proteinExistence type="predicted"/>
<dbReference type="RefSeq" id="WP_232187715.1">
    <property type="nucleotide sequence ID" value="NZ_JAIOAP010000014.1"/>
</dbReference>
<accession>A0ABV1KZ66</accession>
<name>A0ABV1KZ66_9BACL</name>